<dbReference type="AlphaFoldDB" id="A0A1H4GFP6"/>
<accession>A0A1H4GFP6</accession>
<dbReference type="EMBL" id="FNQR01000015">
    <property type="protein sequence ID" value="SEB07708.1"/>
    <property type="molecule type" value="Genomic_DNA"/>
</dbReference>
<feature type="region of interest" description="Disordered" evidence="1">
    <location>
        <begin position="1"/>
        <end position="37"/>
    </location>
</feature>
<feature type="compositionally biased region" description="Polar residues" evidence="1">
    <location>
        <begin position="1"/>
        <end position="12"/>
    </location>
</feature>
<keyword evidence="3" id="KW-1185">Reference proteome</keyword>
<dbReference type="RefSeq" id="WP_143030739.1">
    <property type="nucleotide sequence ID" value="NZ_FNQR01000015.1"/>
</dbReference>
<dbReference type="OrthoDB" id="9875060at2"/>
<dbReference type="Proteomes" id="UP000198584">
    <property type="component" value="Unassembled WGS sequence"/>
</dbReference>
<evidence type="ECO:0000256" key="1">
    <source>
        <dbReference type="SAM" id="MobiDB-lite"/>
    </source>
</evidence>
<gene>
    <name evidence="2" type="ORF">SAMN05421743_11574</name>
</gene>
<protein>
    <submittedName>
        <fullName evidence="2">Uncharacterized protein</fullName>
    </submittedName>
</protein>
<name>A0A1H4GFP6_9BACI</name>
<reference evidence="2 3" key="1">
    <citation type="submission" date="2016-10" db="EMBL/GenBank/DDBJ databases">
        <authorList>
            <person name="de Groot N.N."/>
        </authorList>
    </citation>
    <scope>NUCLEOTIDE SEQUENCE [LARGE SCALE GENOMIC DNA]</scope>
    <source>
        <strain evidence="2 3">CCM7597</strain>
    </source>
</reference>
<evidence type="ECO:0000313" key="3">
    <source>
        <dbReference type="Proteomes" id="UP000198584"/>
    </source>
</evidence>
<sequence>MDKMNKTNNFTSKKAAEKIGRQRQLANKTTKQEAPKVRQYVDCDDGGWC</sequence>
<dbReference type="STRING" id="571932.SAMN05421743_11574"/>
<proteinExistence type="predicted"/>
<organism evidence="2 3">
    <name type="scientific">Thalassobacillus cyri</name>
    <dbReference type="NCBI Taxonomy" id="571932"/>
    <lineage>
        <taxon>Bacteria</taxon>
        <taxon>Bacillati</taxon>
        <taxon>Bacillota</taxon>
        <taxon>Bacilli</taxon>
        <taxon>Bacillales</taxon>
        <taxon>Bacillaceae</taxon>
        <taxon>Thalassobacillus</taxon>
    </lineage>
</organism>
<evidence type="ECO:0000313" key="2">
    <source>
        <dbReference type="EMBL" id="SEB07708.1"/>
    </source>
</evidence>